<dbReference type="PANTHER" id="PTHR30217">
    <property type="entry name" value="PEPTIDASE U32 FAMILY"/>
    <property type="match status" value="1"/>
</dbReference>
<name>A0A2M7DKQ5_9BACT</name>
<evidence type="ECO:0000256" key="1">
    <source>
        <dbReference type="ARBA" id="ARBA00022670"/>
    </source>
</evidence>
<dbReference type="InterPro" id="IPR051454">
    <property type="entry name" value="RNA/ubiquinone_mod_enzymes"/>
</dbReference>
<reference evidence="6" key="1">
    <citation type="submission" date="2017-09" db="EMBL/GenBank/DDBJ databases">
        <title>Depth-based differentiation of microbial function through sediment-hosted aquifers and enrichment of novel symbionts in the deep terrestrial subsurface.</title>
        <authorList>
            <person name="Probst A.J."/>
            <person name="Ladd B."/>
            <person name="Jarett J.K."/>
            <person name="Geller-Mcgrath D.E."/>
            <person name="Sieber C.M.K."/>
            <person name="Emerson J.B."/>
            <person name="Anantharaman K."/>
            <person name="Thomas B.C."/>
            <person name="Malmstrom R."/>
            <person name="Stieglmeier M."/>
            <person name="Klingl A."/>
            <person name="Woyke T."/>
            <person name="Ryan C.M."/>
            <person name="Banfield J.F."/>
        </authorList>
    </citation>
    <scope>NUCLEOTIDE SEQUENCE [LARGE SCALE GENOMIC DNA]</scope>
</reference>
<dbReference type="PROSITE" id="PS01276">
    <property type="entry name" value="PEPTIDASE_U32"/>
    <property type="match status" value="1"/>
</dbReference>
<dbReference type="GO" id="GO:0008233">
    <property type="term" value="F:peptidase activity"/>
    <property type="evidence" value="ECO:0007669"/>
    <property type="project" value="UniProtKB-KW"/>
</dbReference>
<dbReference type="Pfam" id="PF16325">
    <property type="entry name" value="Peptidase_U32_C"/>
    <property type="match status" value="1"/>
</dbReference>
<dbReference type="Gene3D" id="2.40.30.10">
    <property type="entry name" value="Translation factors"/>
    <property type="match status" value="1"/>
</dbReference>
<accession>A0A2M7DKQ5</accession>
<evidence type="ECO:0000256" key="3">
    <source>
        <dbReference type="ARBA" id="ARBA00038374"/>
    </source>
</evidence>
<dbReference type="EMBL" id="PETS01000135">
    <property type="protein sequence ID" value="PIV50360.1"/>
    <property type="molecule type" value="Genomic_DNA"/>
</dbReference>
<evidence type="ECO:0000313" key="6">
    <source>
        <dbReference type="Proteomes" id="UP000228896"/>
    </source>
</evidence>
<dbReference type="PANTHER" id="PTHR30217:SF6">
    <property type="entry name" value="TRNA HYDROXYLATION PROTEIN P"/>
    <property type="match status" value="1"/>
</dbReference>
<comment type="similarity">
    <text evidence="3">Belongs to the peptidase U32 family.</text>
</comment>
<keyword evidence="2" id="KW-0378">Hydrolase</keyword>
<dbReference type="InterPro" id="IPR001539">
    <property type="entry name" value="Peptidase_U32"/>
</dbReference>
<evidence type="ECO:0000259" key="4">
    <source>
        <dbReference type="Pfam" id="PF16325"/>
    </source>
</evidence>
<comment type="caution">
    <text evidence="5">The sequence shown here is derived from an EMBL/GenBank/DDBJ whole genome shotgun (WGS) entry which is preliminary data.</text>
</comment>
<dbReference type="Proteomes" id="UP000228896">
    <property type="component" value="Unassembled WGS sequence"/>
</dbReference>
<evidence type="ECO:0000256" key="2">
    <source>
        <dbReference type="ARBA" id="ARBA00022801"/>
    </source>
</evidence>
<sequence>MAINKKPELIAPAGNLEKMKTAFVFGADAVYAGIPDFSMRARVNNFTISDLKKAAAYAHGIKKKIYITINIIAHNRHLKKLPAHIRKIKNLKPDGLVVSDPGVLLAIKKLWPQAKIHLSTQANCTNWQSARFWQKQGVSRIILGREVSLEEIKEISKRAPELGIESFVHGAMCMAYSGRCFLSKYFTGRSANLGDCIQPCRWQYYIKKQESKKIRKQNKYNYFIQPEGRDEQLELGEEEHGSYILNSQDLCLIKKLDKLSDAGISSFKIEGRAKSVYYLACVVGAYRKAIDIIQESNYRRAGFRTQEKNKVINFLYKELEEKLFNRGYTEGFIFGQGRWAQNLENSHNISQWEFCGQAIKSKKFKVKSKKFLNYIKVHNSIKVGDNIEIVMPKYDIIKMKINKLLDVKTREEINEAHGGQGKTVIVESDKNVPEYSVIRRKIK</sequence>
<evidence type="ECO:0000313" key="5">
    <source>
        <dbReference type="EMBL" id="PIV50360.1"/>
    </source>
</evidence>
<keyword evidence="1" id="KW-0645">Protease</keyword>
<dbReference type="InterPro" id="IPR032525">
    <property type="entry name" value="Peptidase_U32_C"/>
</dbReference>
<organism evidence="5 6">
    <name type="scientific">Candidatus Falkowbacteria bacterium CG02_land_8_20_14_3_00_36_14</name>
    <dbReference type="NCBI Taxonomy" id="1974560"/>
    <lineage>
        <taxon>Bacteria</taxon>
        <taxon>Candidatus Falkowiibacteriota</taxon>
    </lineage>
</organism>
<dbReference type="Pfam" id="PF01136">
    <property type="entry name" value="Peptidase_U32"/>
    <property type="match status" value="1"/>
</dbReference>
<protein>
    <submittedName>
        <fullName evidence="5">Peptidase U32</fullName>
    </submittedName>
</protein>
<dbReference type="AlphaFoldDB" id="A0A2M7DKQ5"/>
<dbReference type="GO" id="GO:0006508">
    <property type="term" value="P:proteolysis"/>
    <property type="evidence" value="ECO:0007669"/>
    <property type="project" value="UniProtKB-KW"/>
</dbReference>
<gene>
    <name evidence="5" type="ORF">COS18_05245</name>
</gene>
<feature type="domain" description="Peptidase family U32 C-terminal" evidence="4">
    <location>
        <begin position="352"/>
        <end position="439"/>
    </location>
</feature>
<proteinExistence type="inferred from homology"/>